<reference evidence="2 3" key="1">
    <citation type="submission" date="2020-08" db="EMBL/GenBank/DDBJ databases">
        <title>Genomic Encyclopedia of Type Strains, Phase IV (KMG-IV): sequencing the most valuable type-strain genomes for metagenomic binning, comparative biology and taxonomic classification.</title>
        <authorList>
            <person name="Goeker M."/>
        </authorList>
    </citation>
    <scope>NUCLEOTIDE SEQUENCE [LARGE SCALE GENOMIC DNA]</scope>
    <source>
        <strain evidence="2 3">DSM 27939</strain>
    </source>
</reference>
<protein>
    <submittedName>
        <fullName evidence="2">Uncharacterized protein</fullName>
    </submittedName>
</protein>
<dbReference type="Proteomes" id="UP000552709">
    <property type="component" value="Unassembled WGS sequence"/>
</dbReference>
<evidence type="ECO:0000313" key="3">
    <source>
        <dbReference type="Proteomes" id="UP000552709"/>
    </source>
</evidence>
<feature type="region of interest" description="Disordered" evidence="1">
    <location>
        <begin position="58"/>
        <end position="106"/>
    </location>
</feature>
<sequence>MKPQTADSEGSIHRRGQLHARGLILGALARAGAALLGSLWRTPPTSCDPALIPFSLKTGSVNRPGRALQKVSRGKLSGGRLPKRAHGKPSQRDQVHSPRFQGWRCS</sequence>
<gene>
    <name evidence="2" type="ORF">HNQ08_003587</name>
</gene>
<evidence type="ECO:0000313" key="2">
    <source>
        <dbReference type="EMBL" id="MBB5364475.1"/>
    </source>
</evidence>
<dbReference type="EMBL" id="JACHFL010000010">
    <property type="protein sequence ID" value="MBB5364475.1"/>
    <property type="molecule type" value="Genomic_DNA"/>
</dbReference>
<evidence type="ECO:0000256" key="1">
    <source>
        <dbReference type="SAM" id="MobiDB-lite"/>
    </source>
</evidence>
<comment type="caution">
    <text evidence="2">The sequence shown here is derived from an EMBL/GenBank/DDBJ whole genome shotgun (WGS) entry which is preliminary data.</text>
</comment>
<name>A0A7W8JWH0_9DEIO</name>
<accession>A0A7W8JWH0</accession>
<dbReference type="AlphaFoldDB" id="A0A7W8JWH0"/>
<proteinExistence type="predicted"/>
<keyword evidence="3" id="KW-1185">Reference proteome</keyword>
<organism evidence="2 3">
    <name type="scientific">Deinococcus humi</name>
    <dbReference type="NCBI Taxonomy" id="662880"/>
    <lineage>
        <taxon>Bacteria</taxon>
        <taxon>Thermotogati</taxon>
        <taxon>Deinococcota</taxon>
        <taxon>Deinococci</taxon>
        <taxon>Deinococcales</taxon>
        <taxon>Deinococcaceae</taxon>
        <taxon>Deinococcus</taxon>
    </lineage>
</organism>